<protein>
    <submittedName>
        <fullName evidence="1">Uncharacterized protein</fullName>
    </submittedName>
</protein>
<evidence type="ECO:0000313" key="2">
    <source>
        <dbReference type="Proteomes" id="UP001060215"/>
    </source>
</evidence>
<gene>
    <name evidence="1" type="ORF">LOK49_LG03G01452</name>
</gene>
<comment type="caution">
    <text evidence="1">The sequence shown here is derived from an EMBL/GenBank/DDBJ whole genome shotgun (WGS) entry which is preliminary data.</text>
</comment>
<dbReference type="EMBL" id="CM045763">
    <property type="protein sequence ID" value="KAI8024528.1"/>
    <property type="molecule type" value="Genomic_DNA"/>
</dbReference>
<organism evidence="1 2">
    <name type="scientific">Camellia lanceoleosa</name>
    <dbReference type="NCBI Taxonomy" id="1840588"/>
    <lineage>
        <taxon>Eukaryota</taxon>
        <taxon>Viridiplantae</taxon>
        <taxon>Streptophyta</taxon>
        <taxon>Embryophyta</taxon>
        <taxon>Tracheophyta</taxon>
        <taxon>Spermatophyta</taxon>
        <taxon>Magnoliopsida</taxon>
        <taxon>eudicotyledons</taxon>
        <taxon>Gunneridae</taxon>
        <taxon>Pentapetalae</taxon>
        <taxon>asterids</taxon>
        <taxon>Ericales</taxon>
        <taxon>Theaceae</taxon>
        <taxon>Camellia</taxon>
    </lineage>
</organism>
<keyword evidence="2" id="KW-1185">Reference proteome</keyword>
<dbReference type="Proteomes" id="UP001060215">
    <property type="component" value="Chromosome 6"/>
</dbReference>
<name>A0ACC0IG01_9ERIC</name>
<proteinExistence type="predicted"/>
<evidence type="ECO:0000313" key="1">
    <source>
        <dbReference type="EMBL" id="KAI8024528.1"/>
    </source>
</evidence>
<accession>A0ACC0IG01</accession>
<reference evidence="1 2" key="1">
    <citation type="journal article" date="2022" name="Plant J.">
        <title>Chromosome-level genome of Camellia lanceoleosa provides a valuable resource for understanding genome evolution and self-incompatibility.</title>
        <authorList>
            <person name="Gong W."/>
            <person name="Xiao S."/>
            <person name="Wang L."/>
            <person name="Liao Z."/>
            <person name="Chang Y."/>
            <person name="Mo W."/>
            <person name="Hu G."/>
            <person name="Li W."/>
            <person name="Zhao G."/>
            <person name="Zhu H."/>
            <person name="Hu X."/>
            <person name="Ji K."/>
            <person name="Xiang X."/>
            <person name="Song Q."/>
            <person name="Yuan D."/>
            <person name="Jin S."/>
            <person name="Zhang L."/>
        </authorList>
    </citation>
    <scope>NUCLEOTIDE SEQUENCE [LARGE SCALE GENOMIC DNA]</scope>
    <source>
        <strain evidence="1">SQ_2022a</strain>
    </source>
</reference>
<sequence length="38" mass="4282">MWDNPNNLPLTHRALGRSNDNPFLPWTIGLRLVGKPGL</sequence>